<protein>
    <submittedName>
        <fullName evidence="7">OmpA family protein</fullName>
    </submittedName>
</protein>
<gene>
    <name evidence="7" type="ORF">OMP39_14670</name>
</gene>
<dbReference type="InterPro" id="IPR006665">
    <property type="entry name" value="OmpA-like"/>
</dbReference>
<dbReference type="Gene3D" id="3.30.1330.60">
    <property type="entry name" value="OmpA-like domain"/>
    <property type="match status" value="1"/>
</dbReference>
<dbReference type="Pfam" id="PF00691">
    <property type="entry name" value="OmpA"/>
    <property type="match status" value="1"/>
</dbReference>
<keyword evidence="5" id="KW-0732">Signal</keyword>
<dbReference type="PROSITE" id="PS01068">
    <property type="entry name" value="OMPA_1"/>
    <property type="match status" value="1"/>
</dbReference>
<feature type="domain" description="OmpA-like" evidence="6">
    <location>
        <begin position="171"/>
        <end position="287"/>
    </location>
</feature>
<dbReference type="InterPro" id="IPR050330">
    <property type="entry name" value="Bact_OuterMem_StrucFunc"/>
</dbReference>
<dbReference type="PANTHER" id="PTHR30329:SF21">
    <property type="entry name" value="LIPOPROTEIN YIAD-RELATED"/>
    <property type="match status" value="1"/>
</dbReference>
<feature type="chain" id="PRO_5046015292" evidence="5">
    <location>
        <begin position="33"/>
        <end position="287"/>
    </location>
</feature>
<dbReference type="EMBL" id="CP110257">
    <property type="protein sequence ID" value="UZD54885.1"/>
    <property type="molecule type" value="Genomic_DNA"/>
</dbReference>
<keyword evidence="2 4" id="KW-0472">Membrane</keyword>
<dbReference type="PROSITE" id="PS51123">
    <property type="entry name" value="OMPA_2"/>
    <property type="match status" value="1"/>
</dbReference>
<evidence type="ECO:0000313" key="7">
    <source>
        <dbReference type="EMBL" id="UZD54885.1"/>
    </source>
</evidence>
<dbReference type="PRINTS" id="PR01021">
    <property type="entry name" value="OMPADOMAIN"/>
</dbReference>
<dbReference type="Proteomes" id="UP001163266">
    <property type="component" value="Chromosome"/>
</dbReference>
<dbReference type="InterPro" id="IPR006690">
    <property type="entry name" value="OMPA-like_CS"/>
</dbReference>
<evidence type="ECO:0000256" key="4">
    <source>
        <dbReference type="PROSITE-ProRule" id="PRU00473"/>
    </source>
</evidence>
<evidence type="ECO:0000259" key="6">
    <source>
        <dbReference type="PROSITE" id="PS51123"/>
    </source>
</evidence>
<evidence type="ECO:0000256" key="3">
    <source>
        <dbReference type="ARBA" id="ARBA00023237"/>
    </source>
</evidence>
<reference evidence="7" key="1">
    <citation type="submission" date="2022-10" db="EMBL/GenBank/DDBJ databases">
        <title>Complete genome sequence of Schlegelella aquatica LMG 23380.</title>
        <authorList>
            <person name="Musilova J."/>
            <person name="Kourilova X."/>
            <person name="Bezdicek M."/>
            <person name="Hermankova K."/>
            <person name="Obruca S."/>
            <person name="Sedlar K."/>
        </authorList>
    </citation>
    <scope>NUCLEOTIDE SEQUENCE</scope>
    <source>
        <strain evidence="7">LMG 23380</strain>
    </source>
</reference>
<comment type="subcellular location">
    <subcellularLocation>
        <location evidence="1">Cell outer membrane</location>
    </subcellularLocation>
</comment>
<evidence type="ECO:0000256" key="1">
    <source>
        <dbReference type="ARBA" id="ARBA00004442"/>
    </source>
</evidence>
<dbReference type="InterPro" id="IPR006664">
    <property type="entry name" value="OMP_bac"/>
</dbReference>
<evidence type="ECO:0000313" key="8">
    <source>
        <dbReference type="Proteomes" id="UP001163266"/>
    </source>
</evidence>
<sequence>MSTLLRPPRSPAERTALALAALLALWLATAAAGVRAQAAAGPAAAAPAPRAAAAATPNAVVVAGTVPDEATRQAILQRVRELYGADRVVDQLGVGPVVAPPNWSQYVQRVLSPELKQVSRGQLAIHGNTIDVKGEVGNEALRQQVASQISTQLNPTYTVRNGLRVRADEQSIIDQALAHRIVEFESGSAVLTPAGRAVLDELVGPLKSLPAHRKVQVVGHTDSVGGRDANIALSAARADAVKAYLVSRQIPAQMIEASGVGPDRPVASNATAEGRARNRRIEFRVSE</sequence>
<dbReference type="PANTHER" id="PTHR30329">
    <property type="entry name" value="STATOR ELEMENT OF FLAGELLAR MOTOR COMPLEX"/>
    <property type="match status" value="1"/>
</dbReference>
<feature type="signal peptide" evidence="5">
    <location>
        <begin position="1"/>
        <end position="32"/>
    </location>
</feature>
<keyword evidence="8" id="KW-1185">Reference proteome</keyword>
<proteinExistence type="predicted"/>
<evidence type="ECO:0000256" key="5">
    <source>
        <dbReference type="SAM" id="SignalP"/>
    </source>
</evidence>
<accession>A0ABY6MSB4</accession>
<evidence type="ECO:0000256" key="2">
    <source>
        <dbReference type="ARBA" id="ARBA00023136"/>
    </source>
</evidence>
<dbReference type="SUPFAM" id="SSF103088">
    <property type="entry name" value="OmpA-like"/>
    <property type="match status" value="1"/>
</dbReference>
<dbReference type="InterPro" id="IPR036737">
    <property type="entry name" value="OmpA-like_sf"/>
</dbReference>
<dbReference type="CDD" id="cd07185">
    <property type="entry name" value="OmpA_C-like"/>
    <property type="match status" value="1"/>
</dbReference>
<dbReference type="Gene3D" id="3.40.1520.20">
    <property type="match status" value="1"/>
</dbReference>
<dbReference type="RefSeq" id="WP_264892555.1">
    <property type="nucleotide sequence ID" value="NZ_CP110257.1"/>
</dbReference>
<organism evidence="7 8">
    <name type="scientific">Caldimonas aquatica</name>
    <dbReference type="NCBI Taxonomy" id="376175"/>
    <lineage>
        <taxon>Bacteria</taxon>
        <taxon>Pseudomonadati</taxon>
        <taxon>Pseudomonadota</taxon>
        <taxon>Betaproteobacteria</taxon>
        <taxon>Burkholderiales</taxon>
        <taxon>Sphaerotilaceae</taxon>
        <taxon>Caldimonas</taxon>
    </lineage>
</organism>
<name>A0ABY6MSB4_9BURK</name>
<keyword evidence="3" id="KW-0998">Cell outer membrane</keyword>